<evidence type="ECO:0000313" key="10">
    <source>
        <dbReference type="EMBL" id="MVQ48073.1"/>
    </source>
</evidence>
<keyword evidence="11" id="KW-1185">Reference proteome</keyword>
<evidence type="ECO:0000256" key="2">
    <source>
        <dbReference type="ARBA" id="ARBA00009347"/>
    </source>
</evidence>
<dbReference type="Gene3D" id="1.20.140.10">
    <property type="entry name" value="Butyryl-CoA Dehydrogenase, subunit A, domain 3"/>
    <property type="match status" value="1"/>
</dbReference>
<evidence type="ECO:0000313" key="11">
    <source>
        <dbReference type="Proteomes" id="UP000473525"/>
    </source>
</evidence>
<evidence type="ECO:0000259" key="7">
    <source>
        <dbReference type="Pfam" id="PF00441"/>
    </source>
</evidence>
<evidence type="ECO:0000259" key="9">
    <source>
        <dbReference type="Pfam" id="PF02771"/>
    </source>
</evidence>
<evidence type="ECO:0000256" key="4">
    <source>
        <dbReference type="ARBA" id="ARBA00022827"/>
    </source>
</evidence>
<dbReference type="InterPro" id="IPR009075">
    <property type="entry name" value="AcylCo_DH/oxidase_C"/>
</dbReference>
<keyword evidence="4 6" id="KW-0274">FAD</keyword>
<dbReference type="SUPFAM" id="SSF56645">
    <property type="entry name" value="Acyl-CoA dehydrogenase NM domain-like"/>
    <property type="match status" value="1"/>
</dbReference>
<dbReference type="InterPro" id="IPR013786">
    <property type="entry name" value="AcylCoA_DH/ox_N"/>
</dbReference>
<evidence type="ECO:0000259" key="8">
    <source>
        <dbReference type="Pfam" id="PF02770"/>
    </source>
</evidence>
<comment type="similarity">
    <text evidence="2 6">Belongs to the acyl-CoA dehydrogenase family.</text>
</comment>
<dbReference type="Pfam" id="PF02770">
    <property type="entry name" value="Acyl-CoA_dh_M"/>
    <property type="match status" value="1"/>
</dbReference>
<accession>A0A6L6XMW6</accession>
<dbReference type="GO" id="GO:0050660">
    <property type="term" value="F:flavin adenine dinucleotide binding"/>
    <property type="evidence" value="ECO:0007669"/>
    <property type="project" value="InterPro"/>
</dbReference>
<dbReference type="EMBL" id="WSEK01000004">
    <property type="protein sequence ID" value="MVQ48073.1"/>
    <property type="molecule type" value="Genomic_DNA"/>
</dbReference>
<evidence type="ECO:0000256" key="3">
    <source>
        <dbReference type="ARBA" id="ARBA00022630"/>
    </source>
</evidence>
<dbReference type="FunFam" id="1.20.140.10:FF:000001">
    <property type="entry name" value="Acyl-CoA dehydrogenase"/>
    <property type="match status" value="1"/>
</dbReference>
<dbReference type="Gene3D" id="2.40.110.10">
    <property type="entry name" value="Butyryl-CoA Dehydrogenase, subunit A, domain 2"/>
    <property type="match status" value="1"/>
</dbReference>
<feature type="domain" description="Acyl-CoA dehydrogenase/oxidase N-terminal" evidence="9">
    <location>
        <begin position="26"/>
        <end position="130"/>
    </location>
</feature>
<sequence>MTTLASDPSTYAGNPDVPDDVFADVLAQVTDFVRTRVVPRETEIMTTDAVPADLRAQVAEMGLFGYAIPQEWGGLGLDLVQDVELTMQLGYTCLSLRSMFGTNNGIAGQVLVGYGTEEQRARWLPDIASGAVVASFALTEPGAGSNPAGMRTTAVRDGDDWVIDGSKCFITNAPDAQLFVVFARVRPAVGKDAGIAVFLVPSETPGVEVGAKDVKMGQEGSRTAEVTFAGVRVGPEALVGGDVEVGYRAAMTSLARGRIVVAAMAVGCAQRALDESVSYAASATQGGTPIGEFQLVQAMLADLQTGVHAGRALVRDAARLYATGADTRVAPSVAKLYCTEMAGKAADLAVQVHGGTGYMREVPVERIYRDVRLLRLYEGTSEIQRLIIGGALVRGARVPGA</sequence>
<dbReference type="InterPro" id="IPR006091">
    <property type="entry name" value="Acyl-CoA_Oxase/DH_mid-dom"/>
</dbReference>
<dbReference type="GO" id="GO:0003995">
    <property type="term" value="F:acyl-CoA dehydrogenase activity"/>
    <property type="evidence" value="ECO:0007669"/>
    <property type="project" value="InterPro"/>
</dbReference>
<dbReference type="Proteomes" id="UP000473525">
    <property type="component" value="Unassembled WGS sequence"/>
</dbReference>
<dbReference type="SUPFAM" id="SSF47203">
    <property type="entry name" value="Acyl-CoA dehydrogenase C-terminal domain-like"/>
    <property type="match status" value="1"/>
</dbReference>
<organism evidence="10 11">
    <name type="scientific">Nocardioides agri</name>
    <dbReference type="NCBI Taxonomy" id="2682843"/>
    <lineage>
        <taxon>Bacteria</taxon>
        <taxon>Bacillati</taxon>
        <taxon>Actinomycetota</taxon>
        <taxon>Actinomycetes</taxon>
        <taxon>Propionibacteriales</taxon>
        <taxon>Nocardioidaceae</taxon>
        <taxon>Nocardioides</taxon>
    </lineage>
</organism>
<evidence type="ECO:0000256" key="5">
    <source>
        <dbReference type="ARBA" id="ARBA00023002"/>
    </source>
</evidence>
<dbReference type="InterPro" id="IPR037069">
    <property type="entry name" value="AcylCoA_DH/ox_N_sf"/>
</dbReference>
<feature type="domain" description="Acyl-CoA dehydrogenase/oxidase C-terminal" evidence="7">
    <location>
        <begin position="246"/>
        <end position="391"/>
    </location>
</feature>
<keyword evidence="5 6" id="KW-0560">Oxidoreductase</keyword>
<dbReference type="PANTHER" id="PTHR43884">
    <property type="entry name" value="ACYL-COA DEHYDROGENASE"/>
    <property type="match status" value="1"/>
</dbReference>
<comment type="cofactor">
    <cofactor evidence="1 6">
        <name>FAD</name>
        <dbReference type="ChEBI" id="CHEBI:57692"/>
    </cofactor>
</comment>
<protein>
    <submittedName>
        <fullName evidence="10">Acyl-CoA dehydrogenase</fullName>
    </submittedName>
</protein>
<dbReference type="Pfam" id="PF02771">
    <property type="entry name" value="Acyl-CoA_dh_N"/>
    <property type="match status" value="1"/>
</dbReference>
<feature type="domain" description="Acyl-CoA oxidase/dehydrogenase middle" evidence="8">
    <location>
        <begin position="135"/>
        <end position="230"/>
    </location>
</feature>
<dbReference type="Gene3D" id="1.10.540.10">
    <property type="entry name" value="Acyl-CoA dehydrogenase/oxidase, N-terminal domain"/>
    <property type="match status" value="1"/>
</dbReference>
<dbReference type="Pfam" id="PF00441">
    <property type="entry name" value="Acyl-CoA_dh_1"/>
    <property type="match status" value="1"/>
</dbReference>
<dbReference type="AlphaFoldDB" id="A0A6L6XMW6"/>
<dbReference type="InterPro" id="IPR006089">
    <property type="entry name" value="Acyl-CoA_DH_CS"/>
</dbReference>
<dbReference type="RefSeq" id="WP_157340154.1">
    <property type="nucleotide sequence ID" value="NZ_WSEK01000004.1"/>
</dbReference>
<dbReference type="PIRSF" id="PIRSF016578">
    <property type="entry name" value="HsaA"/>
    <property type="match status" value="1"/>
</dbReference>
<gene>
    <name evidence="10" type="ORF">GON03_02695</name>
</gene>
<proteinExistence type="inferred from homology"/>
<dbReference type="PANTHER" id="PTHR43884:SF40">
    <property type="entry name" value="ACYL-COA DEHYDROGENASE"/>
    <property type="match status" value="1"/>
</dbReference>
<dbReference type="InterPro" id="IPR036250">
    <property type="entry name" value="AcylCo_DH-like_C"/>
</dbReference>
<evidence type="ECO:0000256" key="1">
    <source>
        <dbReference type="ARBA" id="ARBA00001974"/>
    </source>
</evidence>
<dbReference type="InterPro" id="IPR046373">
    <property type="entry name" value="Acyl-CoA_Oxase/DH_mid-dom_sf"/>
</dbReference>
<reference evidence="10 11" key="1">
    <citation type="submission" date="2019-12" db="EMBL/GenBank/DDBJ databases">
        <authorList>
            <person name="Huq M.A."/>
        </authorList>
    </citation>
    <scope>NUCLEOTIDE SEQUENCE [LARGE SCALE GENOMIC DNA]</scope>
    <source>
        <strain evidence="10 11">MAH-18</strain>
    </source>
</reference>
<name>A0A6L6XMW6_9ACTN</name>
<evidence type="ECO:0000256" key="6">
    <source>
        <dbReference type="RuleBase" id="RU362125"/>
    </source>
</evidence>
<dbReference type="FunFam" id="2.40.110.10:FF:000002">
    <property type="entry name" value="Acyl-CoA dehydrogenase fadE12"/>
    <property type="match status" value="1"/>
</dbReference>
<dbReference type="PROSITE" id="PS00073">
    <property type="entry name" value="ACYL_COA_DH_2"/>
    <property type="match status" value="1"/>
</dbReference>
<comment type="caution">
    <text evidence="10">The sequence shown here is derived from an EMBL/GenBank/DDBJ whole genome shotgun (WGS) entry which is preliminary data.</text>
</comment>
<dbReference type="InterPro" id="IPR009100">
    <property type="entry name" value="AcylCoA_DH/oxidase_NM_dom_sf"/>
</dbReference>
<keyword evidence="3 6" id="KW-0285">Flavoprotein</keyword>